<dbReference type="PANTHER" id="PTHR13479">
    <property type="entry name" value="30S RIBOSOMAL PROTEIN S18"/>
    <property type="match status" value="1"/>
</dbReference>
<evidence type="ECO:0000313" key="7">
    <source>
        <dbReference type="Proteomes" id="UP001215712"/>
    </source>
</evidence>
<dbReference type="GO" id="GO:0032543">
    <property type="term" value="P:mitochondrial translation"/>
    <property type="evidence" value="ECO:0007669"/>
    <property type="project" value="TreeGrafter"/>
</dbReference>
<evidence type="ECO:0000256" key="5">
    <source>
        <dbReference type="SAM" id="MobiDB-lite"/>
    </source>
</evidence>
<dbReference type="InterPro" id="IPR001648">
    <property type="entry name" value="Ribosomal_bS18"/>
</dbReference>
<dbReference type="GO" id="GO:0005763">
    <property type="term" value="C:mitochondrial small ribosomal subunit"/>
    <property type="evidence" value="ECO:0007669"/>
    <property type="project" value="TreeGrafter"/>
</dbReference>
<reference evidence="6" key="1">
    <citation type="journal article" date="2023" name="IMA Fungus">
        <title>Comparative genomic study of the Penicillium genus elucidates a diverse pangenome and 15 lateral gene transfer events.</title>
        <authorList>
            <person name="Petersen C."/>
            <person name="Sorensen T."/>
            <person name="Nielsen M.R."/>
            <person name="Sondergaard T.E."/>
            <person name="Sorensen J.L."/>
            <person name="Fitzpatrick D.A."/>
            <person name="Frisvad J.C."/>
            <person name="Nielsen K.L."/>
        </authorList>
    </citation>
    <scope>NUCLEOTIDE SEQUENCE</scope>
    <source>
        <strain evidence="6">IBT 17514</strain>
    </source>
</reference>
<protein>
    <recommendedName>
        <fullName evidence="4">Small ribosomal subunit protein bS18m</fullName>
    </recommendedName>
</protein>
<keyword evidence="2" id="KW-0689">Ribosomal protein</keyword>
<gene>
    <name evidence="6" type="ORF">N7493_006632</name>
</gene>
<dbReference type="FunFam" id="4.10.640.10:FF:000013">
    <property type="entry name" value="37S ribosomal protein S18"/>
    <property type="match status" value="1"/>
</dbReference>
<dbReference type="InterPro" id="IPR036870">
    <property type="entry name" value="Ribosomal_bS18_sf"/>
</dbReference>
<dbReference type="SUPFAM" id="SSF46911">
    <property type="entry name" value="Ribosomal protein S18"/>
    <property type="match status" value="1"/>
</dbReference>
<reference evidence="6" key="2">
    <citation type="submission" date="2023-01" db="EMBL/GenBank/DDBJ databases">
        <authorList>
            <person name="Petersen C."/>
        </authorList>
    </citation>
    <scope>NUCLEOTIDE SEQUENCE</scope>
    <source>
        <strain evidence="6">IBT 17514</strain>
    </source>
</reference>
<evidence type="ECO:0000256" key="2">
    <source>
        <dbReference type="ARBA" id="ARBA00022980"/>
    </source>
</evidence>
<accession>A0AAD6HKX2</accession>
<evidence type="ECO:0000256" key="3">
    <source>
        <dbReference type="ARBA" id="ARBA00023274"/>
    </source>
</evidence>
<proteinExistence type="inferred from homology"/>
<sequence length="236" mass="27077">MENQKFATRRKLRREGGLGTAKKRSAFPDLILILTLELHQASQDIPVMSLNIFTSTLLRVQNAVPSTCRWSSTAAVSAFTAQRSTQQRSAPKNDRFPNKRRVPNRMRFLEDQKVQSESRQLERFQTREWKAGDVYAPHDLSPAEMKKWGQRKAPSRDAFDALNMNPLDLYKNFSVMSEYVSPMGRIKHRSMTGLRPVNQRKIAKAIRRAMGLGLMPSVHRHPEILASEIRSKIGNY</sequence>
<dbReference type="GO" id="GO:0003735">
    <property type="term" value="F:structural constituent of ribosome"/>
    <property type="evidence" value="ECO:0007669"/>
    <property type="project" value="InterPro"/>
</dbReference>
<organism evidence="6 7">
    <name type="scientific">Penicillium malachiteum</name>
    <dbReference type="NCBI Taxonomy" id="1324776"/>
    <lineage>
        <taxon>Eukaryota</taxon>
        <taxon>Fungi</taxon>
        <taxon>Dikarya</taxon>
        <taxon>Ascomycota</taxon>
        <taxon>Pezizomycotina</taxon>
        <taxon>Eurotiomycetes</taxon>
        <taxon>Eurotiomycetidae</taxon>
        <taxon>Eurotiales</taxon>
        <taxon>Aspergillaceae</taxon>
        <taxon>Penicillium</taxon>
    </lineage>
</organism>
<dbReference type="AlphaFoldDB" id="A0AAD6HKX2"/>
<feature type="region of interest" description="Disordered" evidence="5">
    <location>
        <begin position="80"/>
        <end position="99"/>
    </location>
</feature>
<dbReference type="GO" id="GO:0070181">
    <property type="term" value="F:small ribosomal subunit rRNA binding"/>
    <property type="evidence" value="ECO:0007669"/>
    <property type="project" value="TreeGrafter"/>
</dbReference>
<dbReference type="Gene3D" id="4.10.640.10">
    <property type="entry name" value="Ribosomal protein S18"/>
    <property type="match status" value="1"/>
</dbReference>
<comment type="caution">
    <text evidence="6">The sequence shown here is derived from an EMBL/GenBank/DDBJ whole genome shotgun (WGS) entry which is preliminary data.</text>
</comment>
<keyword evidence="7" id="KW-1185">Reference proteome</keyword>
<dbReference type="PANTHER" id="PTHR13479:SF40">
    <property type="entry name" value="SMALL RIBOSOMAL SUBUNIT PROTEIN BS18M"/>
    <property type="match status" value="1"/>
</dbReference>
<dbReference type="Pfam" id="PF01084">
    <property type="entry name" value="Ribosomal_S18"/>
    <property type="match status" value="1"/>
</dbReference>
<dbReference type="Proteomes" id="UP001215712">
    <property type="component" value="Unassembled WGS sequence"/>
</dbReference>
<feature type="compositionally biased region" description="Polar residues" evidence="5">
    <location>
        <begin position="80"/>
        <end position="90"/>
    </location>
</feature>
<name>A0AAD6HKX2_9EURO</name>
<keyword evidence="3" id="KW-0687">Ribonucleoprotein</keyword>
<evidence type="ECO:0000256" key="4">
    <source>
        <dbReference type="ARBA" id="ARBA00035264"/>
    </source>
</evidence>
<dbReference type="EMBL" id="JAQJAN010000008">
    <property type="protein sequence ID" value="KAJ5724904.1"/>
    <property type="molecule type" value="Genomic_DNA"/>
</dbReference>
<evidence type="ECO:0000256" key="1">
    <source>
        <dbReference type="ARBA" id="ARBA00005589"/>
    </source>
</evidence>
<evidence type="ECO:0000313" key="6">
    <source>
        <dbReference type="EMBL" id="KAJ5724904.1"/>
    </source>
</evidence>
<comment type="similarity">
    <text evidence="1">Belongs to the bacterial ribosomal protein bS18 family.</text>
</comment>